<feature type="domain" description="YdbS-like PH" evidence="2">
    <location>
        <begin position="73"/>
        <end position="147"/>
    </location>
</feature>
<dbReference type="EMBL" id="FXWH01000001">
    <property type="protein sequence ID" value="SMQ57916.1"/>
    <property type="molecule type" value="Genomic_DNA"/>
</dbReference>
<sequence>MTENSNQQWQHLPLFALLFFFGRALYQLIRNAMNMAPALAGALVFSETVRAWAFTLVPVAIVLIVIVGGALHYWYFRYCVGEQTIYIRQGVFNRVQLALEYPRIQQAEIDQPFYFRPFNLAILTLDSAGSSANEVKLAGLPIATATAMKHDMLQARRAEQNLTGTETVDASAEASMSSNILLELKTPVHEVLKFGVMDSRTLLSIPFIIALLFQFDRSIGVIQEWVITVTDQLSSYVVSSWLWVVLAVAAIALVLVGSMGFALVRFFGFKLTVDDEKYQAESGLVSKRSLTIRQEKLQLVRIKQNFAARWLNRFSILIKQLQPRATAGGVSSFTIPVLSATQRTQLTDIFSLTQANWQRVNPASVVLPTLFWLAVLLTIAGFSVTDTLPKAITMVAIGIAIPLISWRRWYCFGLHWDSQWLAVRTGFIGARQSWYPVHKLQKVTLSEPPWLRWFGMASVTVYTAAGAEQVSWLKKSQAEQVQRDIITAVSSHRGSWM</sequence>
<keyword evidence="1" id="KW-0812">Transmembrane</keyword>
<dbReference type="InterPro" id="IPR005182">
    <property type="entry name" value="YdbS-like_PH"/>
</dbReference>
<feature type="transmembrane region" description="Helical" evidence="1">
    <location>
        <begin position="202"/>
        <end position="222"/>
    </location>
</feature>
<evidence type="ECO:0000313" key="3">
    <source>
        <dbReference type="EMBL" id="SMQ57916.1"/>
    </source>
</evidence>
<dbReference type="Pfam" id="PF03703">
    <property type="entry name" value="bPH_2"/>
    <property type="match status" value="2"/>
</dbReference>
<feature type="transmembrane region" description="Helical" evidence="1">
    <location>
        <begin position="365"/>
        <end position="385"/>
    </location>
</feature>
<accession>A0A1Y6E574</accession>
<feature type="transmembrane region" description="Helical" evidence="1">
    <location>
        <begin position="49"/>
        <end position="76"/>
    </location>
</feature>
<gene>
    <name evidence="3" type="ORF">SAMN06297229_0026</name>
</gene>
<feature type="transmembrane region" description="Helical" evidence="1">
    <location>
        <begin position="391"/>
        <end position="410"/>
    </location>
</feature>
<keyword evidence="1" id="KW-0472">Membrane</keyword>
<keyword evidence="4" id="KW-1185">Reference proteome</keyword>
<protein>
    <submittedName>
        <fullName evidence="3">Uncharacterized membrane protein YdbT, contains bPH2 (Pleckstrin homology) domain</fullName>
    </submittedName>
</protein>
<dbReference type="PANTHER" id="PTHR34473">
    <property type="entry name" value="UPF0699 TRANSMEMBRANE PROTEIN YDBS"/>
    <property type="match status" value="1"/>
</dbReference>
<keyword evidence="1" id="KW-1133">Transmembrane helix</keyword>
<proteinExistence type="predicted"/>
<dbReference type="RefSeq" id="WP_086433238.1">
    <property type="nucleotide sequence ID" value="NZ_FXWH01000001.1"/>
</dbReference>
<evidence type="ECO:0000256" key="1">
    <source>
        <dbReference type="SAM" id="Phobius"/>
    </source>
</evidence>
<dbReference type="InterPro" id="IPR014529">
    <property type="entry name" value="UCP026631"/>
</dbReference>
<name>A0A1Y6E574_9GAMM</name>
<feature type="transmembrane region" description="Helical" evidence="1">
    <location>
        <begin position="12"/>
        <end position="29"/>
    </location>
</feature>
<feature type="transmembrane region" description="Helical" evidence="1">
    <location>
        <begin position="242"/>
        <end position="267"/>
    </location>
</feature>
<dbReference type="OrthoDB" id="155986at2"/>
<feature type="domain" description="YdbS-like PH" evidence="2">
    <location>
        <begin position="409"/>
        <end position="483"/>
    </location>
</feature>
<organism evidence="3 4">
    <name type="scientific">Pseudidiomarina planktonica</name>
    <dbReference type="NCBI Taxonomy" id="1323738"/>
    <lineage>
        <taxon>Bacteria</taxon>
        <taxon>Pseudomonadati</taxon>
        <taxon>Pseudomonadota</taxon>
        <taxon>Gammaproteobacteria</taxon>
        <taxon>Alteromonadales</taxon>
        <taxon>Idiomarinaceae</taxon>
        <taxon>Pseudidiomarina</taxon>
    </lineage>
</organism>
<dbReference type="Proteomes" id="UP000194450">
    <property type="component" value="Unassembled WGS sequence"/>
</dbReference>
<evidence type="ECO:0000259" key="2">
    <source>
        <dbReference type="Pfam" id="PF03703"/>
    </source>
</evidence>
<dbReference type="PIRSF" id="PIRSF026631">
    <property type="entry name" value="UCP026631"/>
    <property type="match status" value="1"/>
</dbReference>
<evidence type="ECO:0000313" key="4">
    <source>
        <dbReference type="Proteomes" id="UP000194450"/>
    </source>
</evidence>
<dbReference type="AlphaFoldDB" id="A0A1Y6E574"/>
<reference evidence="4" key="1">
    <citation type="submission" date="2017-04" db="EMBL/GenBank/DDBJ databases">
        <authorList>
            <person name="Varghese N."/>
            <person name="Submissions S."/>
        </authorList>
    </citation>
    <scope>NUCLEOTIDE SEQUENCE [LARGE SCALE GENOMIC DNA]</scope>
</reference>
<dbReference type="PANTHER" id="PTHR34473:SF2">
    <property type="entry name" value="UPF0699 TRANSMEMBRANE PROTEIN YDBT"/>
    <property type="match status" value="1"/>
</dbReference>